<feature type="domain" description="IF rod" evidence="3">
    <location>
        <begin position="1"/>
        <end position="167"/>
    </location>
</feature>
<proteinExistence type="predicted"/>
<dbReference type="Pfam" id="PF00038">
    <property type="entry name" value="Filament"/>
    <property type="match status" value="1"/>
</dbReference>
<gene>
    <name evidence="4" type="ORF">ASIM_LOCUS4414</name>
</gene>
<dbReference type="OrthoDB" id="2441647at2759"/>
<dbReference type="AlphaFoldDB" id="A0A0M3JAI6"/>
<dbReference type="GO" id="GO:0007097">
    <property type="term" value="P:nuclear migration"/>
    <property type="evidence" value="ECO:0007669"/>
    <property type="project" value="TreeGrafter"/>
</dbReference>
<evidence type="ECO:0000313" key="5">
    <source>
        <dbReference type="Proteomes" id="UP000267096"/>
    </source>
</evidence>
<dbReference type="GO" id="GO:0090435">
    <property type="term" value="P:protein localization to nuclear envelope"/>
    <property type="evidence" value="ECO:0007669"/>
    <property type="project" value="TreeGrafter"/>
</dbReference>
<dbReference type="WBParaSite" id="ASIM_0000460701-mRNA-1">
    <property type="protein sequence ID" value="ASIM_0000460701-mRNA-1"/>
    <property type="gene ID" value="ASIM_0000460701"/>
</dbReference>
<dbReference type="GO" id="GO:0031507">
    <property type="term" value="P:heterochromatin formation"/>
    <property type="evidence" value="ECO:0007669"/>
    <property type="project" value="TreeGrafter"/>
</dbReference>
<reference evidence="6" key="1">
    <citation type="submission" date="2017-02" db="UniProtKB">
        <authorList>
            <consortium name="WormBaseParasite"/>
        </authorList>
    </citation>
    <scope>IDENTIFICATION</scope>
</reference>
<keyword evidence="1" id="KW-0403">Intermediate filament</keyword>
<sequence>MRRRVTELEEEVGNLKKINISDSNMLSRIRTDVDQESLSRLDYQNRLQMLIEEIDFTKHEHEQEVMDLQAAAVHDTTPENREYFRNELAGAIREIRAKYDQVMVGYRSDIDSWYELKVRELYTSSNRQNIERGYTKQEVTRLRKQMGDLRGRLADFEARVSWLWRFL</sequence>
<dbReference type="PANTHER" id="PTHR45721">
    <property type="entry name" value="LAMIN DM0-RELATED"/>
    <property type="match status" value="1"/>
</dbReference>
<keyword evidence="2" id="KW-0175">Coiled coil</keyword>
<name>A0A0M3JAI6_ANISI</name>
<dbReference type="EMBL" id="UYRR01007659">
    <property type="protein sequence ID" value="VDK23796.1"/>
    <property type="molecule type" value="Genomic_DNA"/>
</dbReference>
<dbReference type="InterPro" id="IPR039008">
    <property type="entry name" value="IF_rod_dom"/>
</dbReference>
<evidence type="ECO:0000313" key="6">
    <source>
        <dbReference type="WBParaSite" id="ASIM_0000460701-mRNA-1"/>
    </source>
</evidence>
<evidence type="ECO:0000256" key="1">
    <source>
        <dbReference type="ARBA" id="ARBA00022754"/>
    </source>
</evidence>
<accession>A0A0M3JAI6</accession>
<evidence type="ECO:0000256" key="2">
    <source>
        <dbReference type="ARBA" id="ARBA00023054"/>
    </source>
</evidence>
<dbReference type="Proteomes" id="UP000267096">
    <property type="component" value="Unassembled WGS sequence"/>
</dbReference>
<dbReference type="GO" id="GO:0005200">
    <property type="term" value="F:structural constituent of cytoskeleton"/>
    <property type="evidence" value="ECO:0007669"/>
    <property type="project" value="TreeGrafter"/>
</dbReference>
<organism evidence="6">
    <name type="scientific">Anisakis simplex</name>
    <name type="common">Herring worm</name>
    <dbReference type="NCBI Taxonomy" id="6269"/>
    <lineage>
        <taxon>Eukaryota</taxon>
        <taxon>Metazoa</taxon>
        <taxon>Ecdysozoa</taxon>
        <taxon>Nematoda</taxon>
        <taxon>Chromadorea</taxon>
        <taxon>Rhabditida</taxon>
        <taxon>Spirurina</taxon>
        <taxon>Ascaridomorpha</taxon>
        <taxon>Ascaridoidea</taxon>
        <taxon>Anisakidae</taxon>
        <taxon>Anisakis</taxon>
        <taxon>Anisakis simplex complex</taxon>
    </lineage>
</organism>
<evidence type="ECO:0000313" key="4">
    <source>
        <dbReference type="EMBL" id="VDK23796.1"/>
    </source>
</evidence>
<dbReference type="PROSITE" id="PS51842">
    <property type="entry name" value="IF_ROD_2"/>
    <property type="match status" value="1"/>
</dbReference>
<dbReference type="GO" id="GO:0005652">
    <property type="term" value="C:nuclear lamina"/>
    <property type="evidence" value="ECO:0007669"/>
    <property type="project" value="TreeGrafter"/>
</dbReference>
<dbReference type="Gene3D" id="1.20.5.500">
    <property type="entry name" value="Single helix bin"/>
    <property type="match status" value="1"/>
</dbReference>
<dbReference type="GO" id="GO:0006998">
    <property type="term" value="P:nuclear envelope organization"/>
    <property type="evidence" value="ECO:0007669"/>
    <property type="project" value="TreeGrafter"/>
</dbReference>
<protein>
    <submittedName>
        <fullName evidence="6">IF rod domain-containing protein</fullName>
    </submittedName>
</protein>
<dbReference type="Gene3D" id="1.20.5.1160">
    <property type="entry name" value="Vasodilator-stimulated phosphoprotein"/>
    <property type="match status" value="1"/>
</dbReference>
<evidence type="ECO:0000259" key="3">
    <source>
        <dbReference type="PROSITE" id="PS51842"/>
    </source>
</evidence>
<dbReference type="PANTHER" id="PTHR45721:SF12">
    <property type="entry name" value="INTERMEDIATE FILAMENT PROTEIN IFA-1"/>
    <property type="match status" value="1"/>
</dbReference>
<dbReference type="GO" id="GO:0051664">
    <property type="term" value="P:nuclear pore localization"/>
    <property type="evidence" value="ECO:0007669"/>
    <property type="project" value="TreeGrafter"/>
</dbReference>
<dbReference type="GO" id="GO:0005882">
    <property type="term" value="C:intermediate filament"/>
    <property type="evidence" value="ECO:0007669"/>
    <property type="project" value="UniProtKB-KW"/>
</dbReference>
<keyword evidence="5" id="KW-1185">Reference proteome</keyword>
<reference evidence="4 5" key="2">
    <citation type="submission" date="2018-11" db="EMBL/GenBank/DDBJ databases">
        <authorList>
            <consortium name="Pathogen Informatics"/>
        </authorList>
    </citation>
    <scope>NUCLEOTIDE SEQUENCE [LARGE SCALE GENOMIC DNA]</scope>
</reference>